<evidence type="ECO:0000256" key="1">
    <source>
        <dbReference type="ARBA" id="ARBA00022997"/>
    </source>
</evidence>
<dbReference type="PROSITE" id="PS51365">
    <property type="entry name" value="RENAL_DIPEPTIDASE_2"/>
    <property type="match status" value="1"/>
</dbReference>
<reference evidence="3" key="2">
    <citation type="journal article" date="2023" name="IMA Fungus">
        <title>Comparative genomic study of the Penicillium genus elucidates a diverse pangenome and 15 lateral gene transfer events.</title>
        <authorList>
            <person name="Petersen C."/>
            <person name="Sorensen T."/>
            <person name="Nielsen M.R."/>
            <person name="Sondergaard T.E."/>
            <person name="Sorensen J.L."/>
            <person name="Fitzpatrick D.A."/>
            <person name="Frisvad J.C."/>
            <person name="Nielsen K.L."/>
        </authorList>
    </citation>
    <scope>NUCLEOTIDE SEQUENCE</scope>
    <source>
        <strain evidence="3">IBT 19713</strain>
    </source>
</reference>
<dbReference type="Gene3D" id="3.20.20.140">
    <property type="entry name" value="Metal-dependent hydrolases"/>
    <property type="match status" value="1"/>
</dbReference>
<evidence type="ECO:0000313" key="3">
    <source>
        <dbReference type="EMBL" id="KAJ5249278.1"/>
    </source>
</evidence>
<comment type="caution">
    <text evidence="3">The sequence shown here is derived from an EMBL/GenBank/DDBJ whole genome shotgun (WGS) entry which is preliminary data.</text>
</comment>
<dbReference type="Proteomes" id="UP001150941">
    <property type="component" value="Unassembled WGS sequence"/>
</dbReference>
<keyword evidence="2" id="KW-0482">Metalloprotease</keyword>
<evidence type="ECO:0000313" key="4">
    <source>
        <dbReference type="Proteomes" id="UP001150941"/>
    </source>
</evidence>
<keyword evidence="2" id="KW-0479">Metal-binding</keyword>
<dbReference type="GO" id="GO:0070573">
    <property type="term" value="F:metallodipeptidase activity"/>
    <property type="evidence" value="ECO:0007669"/>
    <property type="project" value="InterPro"/>
</dbReference>
<dbReference type="SUPFAM" id="SSF51556">
    <property type="entry name" value="Metallo-dependent hydrolases"/>
    <property type="match status" value="1"/>
</dbReference>
<dbReference type="CDD" id="cd01301">
    <property type="entry name" value="rDP_like"/>
    <property type="match status" value="1"/>
</dbReference>
<keyword evidence="2" id="KW-0645">Protease</keyword>
<dbReference type="EMBL" id="JAPQKS010000001">
    <property type="protein sequence ID" value="KAJ5249278.1"/>
    <property type="molecule type" value="Genomic_DNA"/>
</dbReference>
<dbReference type="OrthoDB" id="445695at2759"/>
<comment type="similarity">
    <text evidence="2">Belongs to the metallo-dependent hydrolases superfamily. Peptidase M19 family.</text>
</comment>
<dbReference type="GeneID" id="83197329"/>
<sequence length="398" mass="44181">MTDSLPNPDQALLQAQWLLQRVPLIDGHNDFPFMVRGLYSNQLSQGGLANFPIGQTDIARLRQGMVGGQFWSAYVPCPNQRESASDDLELECLRQTLQQIDVIHRMVERYPKVFGLAQTTRDVWKTFRSGRIASLIGIEGLHQIANSSSVLRMLYRLGVRYATLSHTKNNQYCDSATDQPLHYGLSEIGKTMIHEMNRVGLMIDLSHTSTSAQQAVLKISKAPVIFSHSACGTLVPHARNVTDDVLHMLKDNGGVIMICFLRELVDPTGGAKATCSQVVDHILYAAKRMGFDHVGIGSDFDGMLEGPEGLDDVSSFTGLVAQLLQRGVSEPDVEKVVGLNILRVLQEVENVASREQTTSTMDHLCDEIKPMWTAEQKEMLHVQGKKRGLTQANEEELE</sequence>
<dbReference type="GO" id="GO:0006508">
    <property type="term" value="P:proteolysis"/>
    <property type="evidence" value="ECO:0007669"/>
    <property type="project" value="UniProtKB-KW"/>
</dbReference>
<gene>
    <name evidence="3" type="ORF">N7468_000729</name>
</gene>
<reference evidence="3" key="1">
    <citation type="submission" date="2022-11" db="EMBL/GenBank/DDBJ databases">
        <authorList>
            <person name="Petersen C."/>
        </authorList>
    </citation>
    <scope>NUCLEOTIDE SEQUENCE</scope>
    <source>
        <strain evidence="3">IBT 19713</strain>
    </source>
</reference>
<dbReference type="RefSeq" id="XP_058336057.1">
    <property type="nucleotide sequence ID" value="XM_058470026.1"/>
</dbReference>
<keyword evidence="2" id="KW-0862">Zinc</keyword>
<keyword evidence="4" id="KW-1185">Reference proteome</keyword>
<accession>A0A9W9PMJ4</accession>
<name>A0A9W9PMJ4_9EURO</name>
<dbReference type="Pfam" id="PF01244">
    <property type="entry name" value="Peptidase_M19"/>
    <property type="match status" value="1"/>
</dbReference>
<dbReference type="EC" id="3.4.13.19" evidence="2"/>
<organism evidence="3 4">
    <name type="scientific">Penicillium chermesinum</name>
    <dbReference type="NCBI Taxonomy" id="63820"/>
    <lineage>
        <taxon>Eukaryota</taxon>
        <taxon>Fungi</taxon>
        <taxon>Dikarya</taxon>
        <taxon>Ascomycota</taxon>
        <taxon>Pezizomycotina</taxon>
        <taxon>Eurotiomycetes</taxon>
        <taxon>Eurotiomycetidae</taxon>
        <taxon>Eurotiales</taxon>
        <taxon>Aspergillaceae</taxon>
        <taxon>Penicillium</taxon>
    </lineage>
</organism>
<keyword evidence="2" id="KW-0378">Hydrolase</keyword>
<comment type="cofactor">
    <cofactor evidence="2">
        <name>Zn(2+)</name>
        <dbReference type="ChEBI" id="CHEBI:29105"/>
    </cofactor>
</comment>
<protein>
    <recommendedName>
        <fullName evidence="2">Dipeptidase</fullName>
        <ecNumber evidence="2">3.4.13.19</ecNumber>
    </recommendedName>
</protein>
<dbReference type="InterPro" id="IPR032466">
    <property type="entry name" value="Metal_Hydrolase"/>
</dbReference>
<comment type="catalytic activity">
    <reaction evidence="2">
        <text>an L-aminoacyl-L-amino acid + H2O = 2 an L-alpha-amino acid</text>
        <dbReference type="Rhea" id="RHEA:48940"/>
        <dbReference type="ChEBI" id="CHEBI:15377"/>
        <dbReference type="ChEBI" id="CHEBI:59869"/>
        <dbReference type="ChEBI" id="CHEBI:77460"/>
        <dbReference type="EC" id="3.4.13.19"/>
    </reaction>
</comment>
<dbReference type="InterPro" id="IPR008257">
    <property type="entry name" value="Pept_M19"/>
</dbReference>
<proteinExistence type="inferred from homology"/>
<dbReference type="AlphaFoldDB" id="A0A9W9PMJ4"/>
<evidence type="ECO:0000256" key="2">
    <source>
        <dbReference type="RuleBase" id="RU341113"/>
    </source>
</evidence>
<dbReference type="GO" id="GO:0046872">
    <property type="term" value="F:metal ion binding"/>
    <property type="evidence" value="ECO:0007669"/>
    <property type="project" value="UniProtKB-UniRule"/>
</dbReference>
<dbReference type="PANTHER" id="PTHR10443">
    <property type="entry name" value="MICROSOMAL DIPEPTIDASE"/>
    <property type="match status" value="1"/>
</dbReference>
<keyword evidence="1 2" id="KW-0224">Dipeptidase</keyword>
<dbReference type="PANTHER" id="PTHR10443:SF12">
    <property type="entry name" value="DIPEPTIDASE"/>
    <property type="match status" value="1"/>
</dbReference>